<evidence type="ECO:0000256" key="1">
    <source>
        <dbReference type="ARBA" id="ARBA00009437"/>
    </source>
</evidence>
<keyword evidence="3 6" id="KW-0238">DNA-binding</keyword>
<comment type="similarity">
    <text evidence="1">Belongs to the LysR transcriptional regulatory family.</text>
</comment>
<dbReference type="GO" id="GO:0003677">
    <property type="term" value="F:DNA binding"/>
    <property type="evidence" value="ECO:0007669"/>
    <property type="project" value="UniProtKB-KW"/>
</dbReference>
<evidence type="ECO:0000313" key="6">
    <source>
        <dbReference type="EMBL" id="TCO55809.1"/>
    </source>
</evidence>
<dbReference type="SUPFAM" id="SSF53850">
    <property type="entry name" value="Periplasmic binding protein-like II"/>
    <property type="match status" value="1"/>
</dbReference>
<dbReference type="OrthoDB" id="3181812at2"/>
<dbReference type="InterPro" id="IPR000847">
    <property type="entry name" value="LysR_HTH_N"/>
</dbReference>
<name>A0A4R2JHE4_9PSEU</name>
<dbReference type="FunFam" id="1.10.10.10:FF:000001">
    <property type="entry name" value="LysR family transcriptional regulator"/>
    <property type="match status" value="1"/>
</dbReference>
<reference evidence="6 7" key="1">
    <citation type="submission" date="2019-03" db="EMBL/GenBank/DDBJ databases">
        <title>Genomic Encyclopedia of Type Strains, Phase IV (KMG-IV): sequencing the most valuable type-strain genomes for metagenomic binning, comparative biology and taxonomic classification.</title>
        <authorList>
            <person name="Goeker M."/>
        </authorList>
    </citation>
    <scope>NUCLEOTIDE SEQUENCE [LARGE SCALE GENOMIC DNA]</scope>
    <source>
        <strain evidence="6 7">DSM 45934</strain>
    </source>
</reference>
<dbReference type="Proteomes" id="UP000295680">
    <property type="component" value="Unassembled WGS sequence"/>
</dbReference>
<dbReference type="Gene3D" id="1.10.10.10">
    <property type="entry name" value="Winged helix-like DNA-binding domain superfamily/Winged helix DNA-binding domain"/>
    <property type="match status" value="1"/>
</dbReference>
<dbReference type="PROSITE" id="PS50931">
    <property type="entry name" value="HTH_LYSR"/>
    <property type="match status" value="1"/>
</dbReference>
<organism evidence="6 7">
    <name type="scientific">Actinocrispum wychmicini</name>
    <dbReference type="NCBI Taxonomy" id="1213861"/>
    <lineage>
        <taxon>Bacteria</taxon>
        <taxon>Bacillati</taxon>
        <taxon>Actinomycetota</taxon>
        <taxon>Actinomycetes</taxon>
        <taxon>Pseudonocardiales</taxon>
        <taxon>Pseudonocardiaceae</taxon>
        <taxon>Actinocrispum</taxon>
    </lineage>
</organism>
<evidence type="ECO:0000256" key="3">
    <source>
        <dbReference type="ARBA" id="ARBA00023125"/>
    </source>
</evidence>
<protein>
    <submittedName>
        <fullName evidence="6">DNA-binding transcriptional LysR family regulator</fullName>
    </submittedName>
</protein>
<dbReference type="PRINTS" id="PR00039">
    <property type="entry name" value="HTHLYSR"/>
</dbReference>
<dbReference type="GO" id="GO:0005829">
    <property type="term" value="C:cytosol"/>
    <property type="evidence" value="ECO:0007669"/>
    <property type="project" value="TreeGrafter"/>
</dbReference>
<evidence type="ECO:0000259" key="5">
    <source>
        <dbReference type="PROSITE" id="PS50931"/>
    </source>
</evidence>
<keyword evidence="4" id="KW-0804">Transcription</keyword>
<evidence type="ECO:0000256" key="4">
    <source>
        <dbReference type="ARBA" id="ARBA00023163"/>
    </source>
</evidence>
<dbReference type="InterPro" id="IPR036390">
    <property type="entry name" value="WH_DNA-bd_sf"/>
</dbReference>
<dbReference type="InterPro" id="IPR036388">
    <property type="entry name" value="WH-like_DNA-bd_sf"/>
</dbReference>
<dbReference type="Pfam" id="PF03466">
    <property type="entry name" value="LysR_substrate"/>
    <property type="match status" value="1"/>
</dbReference>
<dbReference type="Gene3D" id="3.40.190.10">
    <property type="entry name" value="Periplasmic binding protein-like II"/>
    <property type="match status" value="2"/>
</dbReference>
<dbReference type="Pfam" id="PF00126">
    <property type="entry name" value="HTH_1"/>
    <property type="match status" value="1"/>
</dbReference>
<comment type="caution">
    <text evidence="6">The sequence shown here is derived from an EMBL/GenBank/DDBJ whole genome shotgun (WGS) entry which is preliminary data.</text>
</comment>
<feature type="domain" description="HTH lysR-type" evidence="5">
    <location>
        <begin position="1"/>
        <end position="58"/>
    </location>
</feature>
<dbReference type="SUPFAM" id="SSF46785">
    <property type="entry name" value="Winged helix' DNA-binding domain"/>
    <property type="match status" value="1"/>
</dbReference>
<dbReference type="GO" id="GO:0003700">
    <property type="term" value="F:DNA-binding transcription factor activity"/>
    <property type="evidence" value="ECO:0007669"/>
    <property type="project" value="InterPro"/>
</dbReference>
<evidence type="ECO:0000256" key="2">
    <source>
        <dbReference type="ARBA" id="ARBA00023015"/>
    </source>
</evidence>
<gene>
    <name evidence="6" type="ORF">EV192_107232</name>
</gene>
<dbReference type="RefSeq" id="WP_132121906.1">
    <property type="nucleotide sequence ID" value="NZ_SLWS01000007.1"/>
</dbReference>
<evidence type="ECO:0000313" key="7">
    <source>
        <dbReference type="Proteomes" id="UP000295680"/>
    </source>
</evidence>
<sequence length="302" mass="32076">MELHQLRYLVAVVDQGSFTAAAEHLHVSQSGVSAQIAKLERELGTPLLERGPRHVRLSTAGTELLPLAREALRSIDTITERADELANLVRGRVRLGINVGCNNPRFLDAIAAFHNAHPGVEITFTEGATQRLHQSMAAGELDLALSGDLGDTPEGMRVTRIVDEQLTIITGPDHPLAGTHVRLRDVVEQTVLCLPVGSGIRAAFDRACALCGVSVKTHIDAHSPETIIGLVARGMGVGVLPESVAATSGLTVTPIADAEAKASILLVTRAGTMTPATRLLHAILTERLIQVLRPAPHSTCGY</sequence>
<dbReference type="PANTHER" id="PTHR30419">
    <property type="entry name" value="HTH-TYPE TRANSCRIPTIONAL REGULATOR YBHD"/>
    <property type="match status" value="1"/>
</dbReference>
<dbReference type="InterPro" id="IPR050950">
    <property type="entry name" value="HTH-type_LysR_regulators"/>
</dbReference>
<dbReference type="CDD" id="cd05466">
    <property type="entry name" value="PBP2_LTTR_substrate"/>
    <property type="match status" value="1"/>
</dbReference>
<dbReference type="InterPro" id="IPR005119">
    <property type="entry name" value="LysR_subst-bd"/>
</dbReference>
<proteinExistence type="inferred from homology"/>
<keyword evidence="2" id="KW-0805">Transcription regulation</keyword>
<keyword evidence="7" id="KW-1185">Reference proteome</keyword>
<dbReference type="AlphaFoldDB" id="A0A4R2JHE4"/>
<dbReference type="EMBL" id="SLWS01000007">
    <property type="protein sequence ID" value="TCO55809.1"/>
    <property type="molecule type" value="Genomic_DNA"/>
</dbReference>
<accession>A0A4R2JHE4</accession>